<organism evidence="1 2">
    <name type="scientific">Methanoculleus frigidifontis</name>
    <dbReference type="NCBI Taxonomy" id="2584085"/>
    <lineage>
        <taxon>Archaea</taxon>
        <taxon>Methanobacteriati</taxon>
        <taxon>Methanobacteriota</taxon>
        <taxon>Stenosarchaea group</taxon>
        <taxon>Methanomicrobia</taxon>
        <taxon>Methanomicrobiales</taxon>
        <taxon>Methanomicrobiaceae</taxon>
        <taxon>Methanoculleus</taxon>
    </lineage>
</organism>
<keyword evidence="2" id="KW-1185">Reference proteome</keyword>
<comment type="caution">
    <text evidence="1">The sequence shown here is derived from an EMBL/GenBank/DDBJ whole genome shotgun (WGS) entry which is preliminary data.</text>
</comment>
<gene>
    <name evidence="1" type="ORF">FGU65_08390</name>
</gene>
<dbReference type="Proteomes" id="UP001168338">
    <property type="component" value="Unassembled WGS sequence"/>
</dbReference>
<sequence length="252" mass="27357">MSLLSIHMTIRKSVYLITGLLVAGAMLTCGCLGQEAANQEQEIVAKNGTITYVDLEGGFYGIVAEDGTRYLPLNLSEEYRVDGMNVTFVGSLREDTVTIQQWGTPIEIAAIEQTDERTVIAGNGTVTYVDLEGGFYGIVADDGARYLPLNLAEEYAADGKRVSFTAEVQQDVVTIQQWGVPVKILTIEETTATAPAMPGAGVSGIANPAAVYCQEQGYAYEIRANPDGSEYGVCIFENGTEMDAWEFYYQNH</sequence>
<dbReference type="InterPro" id="IPR005590">
    <property type="entry name" value="DUF333"/>
</dbReference>
<dbReference type="EMBL" id="VCYH01000005">
    <property type="protein sequence ID" value="MDN7024905.1"/>
    <property type="molecule type" value="Genomic_DNA"/>
</dbReference>
<evidence type="ECO:0000313" key="1">
    <source>
        <dbReference type="EMBL" id="MDN7024905.1"/>
    </source>
</evidence>
<dbReference type="Pfam" id="PF03891">
    <property type="entry name" value="DUF333"/>
    <property type="match status" value="1"/>
</dbReference>
<evidence type="ECO:0000313" key="2">
    <source>
        <dbReference type="Proteomes" id="UP001168338"/>
    </source>
</evidence>
<proteinExistence type="predicted"/>
<reference evidence="1" key="1">
    <citation type="submission" date="2019-05" db="EMBL/GenBank/DDBJ databases">
        <title>Methanoculleus sp. FWC-SCC1, a methanogenic archaeon isolated from deep marine cold seep.</title>
        <authorList>
            <person name="Chen Y.-W."/>
            <person name="Chen S.-C."/>
            <person name="Teng N.-H."/>
            <person name="Lai M.-C."/>
        </authorList>
    </citation>
    <scope>NUCLEOTIDE SEQUENCE</scope>
    <source>
        <strain evidence="1">FWC-SCC1</strain>
    </source>
</reference>
<accession>A0ABT8MAH4</accession>
<protein>
    <submittedName>
        <fullName evidence="1">DUF333 domain-containing protein</fullName>
    </submittedName>
</protein>
<name>A0ABT8MAH4_9EURY</name>